<evidence type="ECO:0000313" key="4">
    <source>
        <dbReference type="Proteomes" id="UP000610846"/>
    </source>
</evidence>
<keyword evidence="1" id="KW-0472">Membrane</keyword>
<feature type="domain" description="DUF4350" evidence="2">
    <location>
        <begin position="57"/>
        <end position="236"/>
    </location>
</feature>
<evidence type="ECO:0000259" key="2">
    <source>
        <dbReference type="Pfam" id="PF14258"/>
    </source>
</evidence>
<accession>A0A927J2J8</accession>
<protein>
    <submittedName>
        <fullName evidence="3">DUF4350 domain-containing protein</fullName>
    </submittedName>
</protein>
<organism evidence="3 4">
    <name type="scientific">Cellulosimicrobium arenosum</name>
    <dbReference type="NCBI Taxonomy" id="2708133"/>
    <lineage>
        <taxon>Bacteria</taxon>
        <taxon>Bacillati</taxon>
        <taxon>Actinomycetota</taxon>
        <taxon>Actinomycetes</taxon>
        <taxon>Micrococcales</taxon>
        <taxon>Promicromonosporaceae</taxon>
        <taxon>Cellulosimicrobium</taxon>
    </lineage>
</organism>
<keyword evidence="4" id="KW-1185">Reference proteome</keyword>
<evidence type="ECO:0000313" key="3">
    <source>
        <dbReference type="EMBL" id="MBD8080723.1"/>
    </source>
</evidence>
<keyword evidence="1" id="KW-0812">Transmembrane</keyword>
<dbReference type="AlphaFoldDB" id="A0A927J2J8"/>
<sequence>MTTLRTPVVGDGTTASSRARSRWRRARWPVLVVVALLVLAGLSAIARPATSSTPLAPDNPEPPGARALAEVLGDRGVDVVYVQTVADAVAAAEADEPTTLLVAQGDYLLPEQEDALVGTGADLALVAPSDHLLDLATDGAAQLSYSWGSSETARPAGCDDPAAQAAQEIRSDGVGFEATGTGDVTLCFAAADDPDVAAYLAHEGDGRTVRALDTSTILRNDSIADDGGAALALWTLGANERLVWLVADPFDMSLSGEGEEDGVVAASLPPWAGVAALQLLVVAVVLALWRGRRLGPLVTEHLPVVVRASETTRGRGRLYRRAGARGHAAAGLRAATADRVASRLGLPRSAEATTLVDAVSRATGRPVEQVTHVLYGPPPADDASLLELARLLDQIESEVHHS</sequence>
<evidence type="ECO:0000256" key="1">
    <source>
        <dbReference type="SAM" id="Phobius"/>
    </source>
</evidence>
<dbReference type="Pfam" id="PF14258">
    <property type="entry name" value="DUF4350"/>
    <property type="match status" value="1"/>
</dbReference>
<dbReference type="InterPro" id="IPR025646">
    <property type="entry name" value="DUF4350"/>
</dbReference>
<comment type="caution">
    <text evidence="3">The sequence shown here is derived from an EMBL/GenBank/DDBJ whole genome shotgun (WGS) entry which is preliminary data.</text>
</comment>
<feature type="transmembrane region" description="Helical" evidence="1">
    <location>
        <begin position="28"/>
        <end position="46"/>
    </location>
</feature>
<proteinExistence type="predicted"/>
<dbReference type="EMBL" id="JACYHB010000019">
    <property type="protein sequence ID" value="MBD8080723.1"/>
    <property type="molecule type" value="Genomic_DNA"/>
</dbReference>
<reference evidence="3" key="2">
    <citation type="submission" date="2020-09" db="EMBL/GenBank/DDBJ databases">
        <authorList>
            <person name="Yu Y."/>
        </authorList>
    </citation>
    <scope>NUCLEOTIDE SEQUENCE</scope>
    <source>
        <strain evidence="3">KCTC 49039</strain>
    </source>
</reference>
<gene>
    <name evidence="3" type="ORF">IF651_16905</name>
</gene>
<dbReference type="Proteomes" id="UP000610846">
    <property type="component" value="Unassembled WGS sequence"/>
</dbReference>
<reference evidence="3" key="1">
    <citation type="journal article" date="2018" name="Curr. Microbiol.">
        <title>Cellulosimicrobium arenosum sp. nov., Isolated from Marine Sediment Sand.</title>
        <authorList>
            <person name="Oh M."/>
            <person name="Kim J.H."/>
            <person name="Yoon J.H."/>
            <person name="Schumann P."/>
            <person name="Kim W."/>
        </authorList>
    </citation>
    <scope>NUCLEOTIDE SEQUENCE</scope>
    <source>
        <strain evidence="3">KCTC 49039</strain>
    </source>
</reference>
<keyword evidence="1" id="KW-1133">Transmembrane helix</keyword>
<name>A0A927J2J8_9MICO</name>